<feature type="region of interest" description="Disordered" evidence="1">
    <location>
        <begin position="143"/>
        <end position="325"/>
    </location>
</feature>
<dbReference type="Proteomes" id="UP000524187">
    <property type="component" value="Unassembled WGS sequence"/>
</dbReference>
<gene>
    <name evidence="3" type="primary">Trpc2</name>
    <name evidence="3" type="ORF">CASCAS_R14313</name>
</gene>
<dbReference type="SUPFAM" id="SSF49785">
    <property type="entry name" value="Galactose-binding domain-like"/>
    <property type="match status" value="1"/>
</dbReference>
<feature type="compositionally biased region" description="Basic residues" evidence="1">
    <location>
        <begin position="270"/>
        <end position="281"/>
    </location>
</feature>
<feature type="compositionally biased region" description="Low complexity" evidence="1">
    <location>
        <begin position="291"/>
        <end position="300"/>
    </location>
</feature>
<sequence>MAPVKISYVVSFSSQDPRYPAENLLRDDGLRPWLSCPQDRSRQLTVELQLERASPIGYVDVGNCGCAFLQIDAGRSSWPLKQPYVTLLPSVALMTPADSKLGRNRCGVRMFKEADFLAPAAGQKWDRLRLVCSQPFGKRSPFGLSFLRVRTPPDTQHSPPPPPQQQGPHPPGRDGAGVVGADGLSVSRSSREEEQLKSRLQQLEPGPQPRAWSPARLSRPARMVLSAAQSRALKPGASAGSLGSSQEQPAEDPGGPAASGSAQEAPAAPKRARRTPAKRQSARSPAGRSLPAPSRPSRAGGRARGRRGRPARSGESSGESPHGEVGTCPICSGCFSVELLPAHASSCGEEDAVPEAAWASSPWGDASPEAGVSCPICELRFSPAEVERHASTCGEQAGALGPSSSPLWGE</sequence>
<feature type="domain" description="DNA-repair protein Xrcc1 N-terminal" evidence="2">
    <location>
        <begin position="1"/>
        <end position="149"/>
    </location>
</feature>
<protein>
    <submittedName>
        <fullName evidence="3">TRPC2 protein</fullName>
    </submittedName>
</protein>
<dbReference type="InterPro" id="IPR008979">
    <property type="entry name" value="Galactose-bd-like_sf"/>
</dbReference>
<feature type="non-terminal residue" evidence="3">
    <location>
        <position position="410"/>
    </location>
</feature>
<dbReference type="InterPro" id="IPR002706">
    <property type="entry name" value="Xrcc1_N"/>
</dbReference>
<evidence type="ECO:0000313" key="4">
    <source>
        <dbReference type="Proteomes" id="UP000524187"/>
    </source>
</evidence>
<evidence type="ECO:0000313" key="3">
    <source>
        <dbReference type="EMBL" id="NXE57455.1"/>
    </source>
</evidence>
<feature type="compositionally biased region" description="Pro residues" evidence="1">
    <location>
        <begin position="158"/>
        <end position="170"/>
    </location>
</feature>
<feature type="compositionally biased region" description="Basic residues" evidence="1">
    <location>
        <begin position="301"/>
        <end position="310"/>
    </location>
</feature>
<feature type="compositionally biased region" description="Low complexity" evidence="1">
    <location>
        <begin position="311"/>
        <end position="325"/>
    </location>
</feature>
<proteinExistence type="predicted"/>
<comment type="caution">
    <text evidence="3">The sequence shown here is derived from an EMBL/GenBank/DDBJ whole genome shotgun (WGS) entry which is preliminary data.</text>
</comment>
<dbReference type="GO" id="GO:0003684">
    <property type="term" value="F:damaged DNA binding"/>
    <property type="evidence" value="ECO:0007669"/>
    <property type="project" value="InterPro"/>
</dbReference>
<feature type="compositionally biased region" description="Low complexity" evidence="1">
    <location>
        <begin position="251"/>
        <end position="269"/>
    </location>
</feature>
<dbReference type="Gene3D" id="2.60.120.260">
    <property type="entry name" value="Galactose-binding domain-like"/>
    <property type="match status" value="1"/>
</dbReference>
<feature type="non-terminal residue" evidence="3">
    <location>
        <position position="1"/>
    </location>
</feature>
<dbReference type="GO" id="GO:0006284">
    <property type="term" value="P:base-excision repair"/>
    <property type="evidence" value="ECO:0007669"/>
    <property type="project" value="TreeGrafter"/>
</dbReference>
<dbReference type="GO" id="GO:0000012">
    <property type="term" value="P:single strand break repair"/>
    <property type="evidence" value="ECO:0007669"/>
    <property type="project" value="InterPro"/>
</dbReference>
<dbReference type="PANTHER" id="PTHR11370">
    <property type="entry name" value="DNA-REPAIR PROTEIN XRCC1"/>
    <property type="match status" value="1"/>
</dbReference>
<organism evidence="3 4">
    <name type="scientific">Casuarius casuarius</name>
    <name type="common">Southern cassowary</name>
    <name type="synonym">Struthio casuarius</name>
    <dbReference type="NCBI Taxonomy" id="8787"/>
    <lineage>
        <taxon>Eukaryota</taxon>
        <taxon>Metazoa</taxon>
        <taxon>Chordata</taxon>
        <taxon>Craniata</taxon>
        <taxon>Vertebrata</taxon>
        <taxon>Euteleostomi</taxon>
        <taxon>Archelosauria</taxon>
        <taxon>Archosauria</taxon>
        <taxon>Dinosauria</taxon>
        <taxon>Saurischia</taxon>
        <taxon>Theropoda</taxon>
        <taxon>Coelurosauria</taxon>
        <taxon>Aves</taxon>
        <taxon>Palaeognathae</taxon>
        <taxon>Casuariiformes</taxon>
        <taxon>Casuariidae</taxon>
        <taxon>Casuarius</taxon>
    </lineage>
</organism>
<dbReference type="AlphaFoldDB" id="A0A7K8NWE2"/>
<dbReference type="GO" id="GO:0005634">
    <property type="term" value="C:nucleus"/>
    <property type="evidence" value="ECO:0007669"/>
    <property type="project" value="InterPro"/>
</dbReference>
<dbReference type="PANTHER" id="PTHR11370:SF4">
    <property type="entry name" value="DNA-REPAIR PROTEIN XRCC1 N-TERMINAL DOMAIN-CONTAINING PROTEIN"/>
    <property type="match status" value="1"/>
</dbReference>
<dbReference type="EMBL" id="VWPT01000463">
    <property type="protein sequence ID" value="NXE57455.1"/>
    <property type="molecule type" value="Genomic_DNA"/>
</dbReference>
<reference evidence="3 4" key="1">
    <citation type="submission" date="2019-09" db="EMBL/GenBank/DDBJ databases">
        <title>Bird 10,000 Genomes (B10K) Project - Family phase.</title>
        <authorList>
            <person name="Zhang G."/>
        </authorList>
    </citation>
    <scope>NUCLEOTIDE SEQUENCE [LARGE SCALE GENOMIC DNA]</scope>
    <source>
        <strain evidence="3">B10K-LSUMZ-50683</strain>
        <tissue evidence="3">Muscle</tissue>
    </source>
</reference>
<evidence type="ECO:0000256" key="1">
    <source>
        <dbReference type="SAM" id="MobiDB-lite"/>
    </source>
</evidence>
<evidence type="ECO:0000259" key="2">
    <source>
        <dbReference type="Pfam" id="PF01834"/>
    </source>
</evidence>
<keyword evidence="4" id="KW-1185">Reference proteome</keyword>
<dbReference type="Pfam" id="PF01834">
    <property type="entry name" value="XRCC1_N"/>
    <property type="match status" value="1"/>
</dbReference>
<dbReference type="FunFam" id="2.60.120.260:FF:000025">
    <property type="entry name" value="DNA repair protein XRCC1 isoform X1"/>
    <property type="match status" value="1"/>
</dbReference>
<accession>A0A7K8NWE2</accession>
<name>A0A7K8NWE2_CASCA</name>